<evidence type="ECO:0000256" key="3">
    <source>
        <dbReference type="ARBA" id="ARBA00023125"/>
    </source>
</evidence>
<evidence type="ECO:0000256" key="1">
    <source>
        <dbReference type="ARBA" id="ARBA00022491"/>
    </source>
</evidence>
<dbReference type="PANTHER" id="PTHR30055:SF235">
    <property type="entry name" value="TRANSCRIPTIONAL REGULATORY PROTEIN"/>
    <property type="match status" value="1"/>
</dbReference>
<dbReference type="SUPFAM" id="SSF48498">
    <property type="entry name" value="Tetracyclin repressor-like, C-terminal domain"/>
    <property type="match status" value="1"/>
</dbReference>
<dbReference type="PANTHER" id="PTHR30055">
    <property type="entry name" value="HTH-TYPE TRANSCRIPTIONAL REGULATOR RUTR"/>
    <property type="match status" value="1"/>
</dbReference>
<keyword evidence="1" id="KW-0678">Repressor</keyword>
<feature type="DNA-binding region" description="H-T-H motif" evidence="5">
    <location>
        <begin position="30"/>
        <end position="49"/>
    </location>
</feature>
<evidence type="ECO:0000259" key="6">
    <source>
        <dbReference type="PROSITE" id="PS50977"/>
    </source>
</evidence>
<dbReference type="SUPFAM" id="SSF46689">
    <property type="entry name" value="Homeodomain-like"/>
    <property type="match status" value="1"/>
</dbReference>
<dbReference type="AlphaFoldDB" id="A0A356LJ29"/>
<keyword evidence="4" id="KW-0804">Transcription</keyword>
<comment type="caution">
    <text evidence="7">The sequence shown here is derived from an EMBL/GenBank/DDBJ whole genome shotgun (WGS) entry which is preliminary data.</text>
</comment>
<dbReference type="InterPro" id="IPR050109">
    <property type="entry name" value="HTH-type_TetR-like_transc_reg"/>
</dbReference>
<dbReference type="EMBL" id="DOEK01000029">
    <property type="protein sequence ID" value="HBP30571.1"/>
    <property type="molecule type" value="Genomic_DNA"/>
</dbReference>
<dbReference type="Proteomes" id="UP000264036">
    <property type="component" value="Unassembled WGS sequence"/>
</dbReference>
<protein>
    <submittedName>
        <fullName evidence="7">TetR family transcriptional regulator</fullName>
    </submittedName>
</protein>
<feature type="domain" description="HTH tetR-type" evidence="6">
    <location>
        <begin position="7"/>
        <end position="67"/>
    </location>
</feature>
<dbReference type="GO" id="GO:0003700">
    <property type="term" value="F:DNA-binding transcription factor activity"/>
    <property type="evidence" value="ECO:0007669"/>
    <property type="project" value="TreeGrafter"/>
</dbReference>
<dbReference type="Pfam" id="PF17939">
    <property type="entry name" value="TetR_C_30"/>
    <property type="match status" value="1"/>
</dbReference>
<dbReference type="PROSITE" id="PS01081">
    <property type="entry name" value="HTH_TETR_1"/>
    <property type="match status" value="1"/>
</dbReference>
<dbReference type="GO" id="GO:0000976">
    <property type="term" value="F:transcription cis-regulatory region binding"/>
    <property type="evidence" value="ECO:0007669"/>
    <property type="project" value="TreeGrafter"/>
</dbReference>
<dbReference type="InterPro" id="IPR001647">
    <property type="entry name" value="HTH_TetR"/>
</dbReference>
<keyword evidence="2" id="KW-0805">Transcription regulation</keyword>
<dbReference type="Pfam" id="PF00440">
    <property type="entry name" value="TetR_N"/>
    <property type="match status" value="1"/>
</dbReference>
<evidence type="ECO:0000256" key="5">
    <source>
        <dbReference type="PROSITE-ProRule" id="PRU00335"/>
    </source>
</evidence>
<dbReference type="InterPro" id="IPR023772">
    <property type="entry name" value="DNA-bd_HTH_TetR-type_CS"/>
</dbReference>
<dbReference type="PROSITE" id="PS50977">
    <property type="entry name" value="HTH_TETR_2"/>
    <property type="match status" value="1"/>
</dbReference>
<gene>
    <name evidence="7" type="ORF">DD666_14275</name>
</gene>
<evidence type="ECO:0000256" key="2">
    <source>
        <dbReference type="ARBA" id="ARBA00023015"/>
    </source>
</evidence>
<proteinExistence type="predicted"/>
<dbReference type="Gene3D" id="1.10.357.10">
    <property type="entry name" value="Tetracycline Repressor, domain 2"/>
    <property type="match status" value="1"/>
</dbReference>
<dbReference type="InterPro" id="IPR009057">
    <property type="entry name" value="Homeodomain-like_sf"/>
</dbReference>
<accession>A0A356LJ29</accession>
<evidence type="ECO:0000313" key="8">
    <source>
        <dbReference type="Proteomes" id="UP000264036"/>
    </source>
</evidence>
<evidence type="ECO:0000313" key="7">
    <source>
        <dbReference type="EMBL" id="HBP30571.1"/>
    </source>
</evidence>
<reference evidence="7 8" key="1">
    <citation type="journal article" date="2018" name="Nat. Biotechnol.">
        <title>A standardized bacterial taxonomy based on genome phylogeny substantially revises the tree of life.</title>
        <authorList>
            <person name="Parks D.H."/>
            <person name="Chuvochina M."/>
            <person name="Waite D.W."/>
            <person name="Rinke C."/>
            <person name="Skarshewski A."/>
            <person name="Chaumeil P.A."/>
            <person name="Hugenholtz P."/>
        </authorList>
    </citation>
    <scope>NUCLEOTIDE SEQUENCE [LARGE SCALE GENOMIC DNA]</scope>
    <source>
        <strain evidence="7">UBA10707</strain>
    </source>
</reference>
<dbReference type="InterPro" id="IPR036271">
    <property type="entry name" value="Tet_transcr_reg_TetR-rel_C_sf"/>
</dbReference>
<dbReference type="InterPro" id="IPR041586">
    <property type="entry name" value="PsrA_TetR_C"/>
</dbReference>
<dbReference type="PRINTS" id="PR00455">
    <property type="entry name" value="HTHTETR"/>
</dbReference>
<name>A0A356LJ29_9BURK</name>
<evidence type="ECO:0000256" key="4">
    <source>
        <dbReference type="ARBA" id="ARBA00023163"/>
    </source>
</evidence>
<keyword evidence="3 5" id="KW-0238">DNA-binding</keyword>
<organism evidence="7 8">
    <name type="scientific">Advenella kashmirensis</name>
    <dbReference type="NCBI Taxonomy" id="310575"/>
    <lineage>
        <taxon>Bacteria</taxon>
        <taxon>Pseudomonadati</taxon>
        <taxon>Pseudomonadota</taxon>
        <taxon>Betaproteobacteria</taxon>
        <taxon>Burkholderiales</taxon>
        <taxon>Alcaligenaceae</taxon>
    </lineage>
</organism>
<sequence length="221" mass="24879">MATSRSEVTRKSILNAAETLFVKAGYDATSLRQITSAASVNLASINYHFGSKEELVRAVLKRRLEWINRERIRLLDELEKAAAPNSVKPSLLVDAFFGTLLRHASDPEHDANIFMRLLERTMTDPSNFIKTLFAQEYIEVVSRYKAAFVRAMPDVPEAEIIWRFHFMLGATSYAIAGINILQGVLPDMTSSMVDENVYDEQLLPRLMSFLLGGLRAPLPTN</sequence>